<dbReference type="Gene3D" id="2.70.50.70">
    <property type="match status" value="1"/>
</dbReference>
<proteinExistence type="inferred from homology"/>
<comment type="catalytic activity">
    <reaction evidence="14">
        <text>[(1-&gt;4)-beta-D-glucosyl]n+m + reduced acceptor + O2 = 4-dehydro-beta-D-glucosyl-[(1-&gt;4)-beta-D-glucosyl]n-1 + [(1-&gt;4)-beta-D-glucosyl]m + acceptor + H2O.</text>
        <dbReference type="EC" id="1.14.99.56"/>
    </reaction>
</comment>
<keyword evidence="8" id="KW-0186">Copper</keyword>
<evidence type="ECO:0000256" key="4">
    <source>
        <dbReference type="ARBA" id="ARBA00022723"/>
    </source>
</evidence>
<dbReference type="PANTHER" id="PTHR33353">
    <property type="entry name" value="PUTATIVE (AFU_ORTHOLOGUE AFUA_1G12560)-RELATED"/>
    <property type="match status" value="1"/>
</dbReference>
<organism evidence="17 18">
    <name type="scientific">Polytolypa hystricis (strain UAMH7299)</name>
    <dbReference type="NCBI Taxonomy" id="1447883"/>
    <lineage>
        <taxon>Eukaryota</taxon>
        <taxon>Fungi</taxon>
        <taxon>Dikarya</taxon>
        <taxon>Ascomycota</taxon>
        <taxon>Pezizomycotina</taxon>
        <taxon>Eurotiomycetes</taxon>
        <taxon>Eurotiomycetidae</taxon>
        <taxon>Onygenales</taxon>
        <taxon>Onygenales incertae sedis</taxon>
        <taxon>Polytolypa</taxon>
    </lineage>
</organism>
<evidence type="ECO:0000256" key="15">
    <source>
        <dbReference type="ARBA" id="ARBA00047174"/>
    </source>
</evidence>
<evidence type="ECO:0000256" key="6">
    <source>
        <dbReference type="ARBA" id="ARBA00023001"/>
    </source>
</evidence>
<keyword evidence="4" id="KW-0479">Metal-binding</keyword>
<dbReference type="GO" id="GO:0005576">
    <property type="term" value="C:extracellular region"/>
    <property type="evidence" value="ECO:0007669"/>
    <property type="project" value="UniProtKB-SubCell"/>
</dbReference>
<feature type="domain" description="Auxiliary Activity family 9 catalytic" evidence="16">
    <location>
        <begin position="2"/>
        <end position="196"/>
    </location>
</feature>
<evidence type="ECO:0000313" key="18">
    <source>
        <dbReference type="Proteomes" id="UP000224634"/>
    </source>
</evidence>
<evidence type="ECO:0000256" key="10">
    <source>
        <dbReference type="ARBA" id="ARBA00023157"/>
    </source>
</evidence>
<evidence type="ECO:0000256" key="12">
    <source>
        <dbReference type="ARBA" id="ARBA00023326"/>
    </source>
</evidence>
<evidence type="ECO:0000256" key="5">
    <source>
        <dbReference type="ARBA" id="ARBA00022729"/>
    </source>
</evidence>
<dbReference type="STRING" id="1447883.A0A2B7YPY8"/>
<dbReference type="GO" id="GO:0046872">
    <property type="term" value="F:metal ion binding"/>
    <property type="evidence" value="ECO:0007669"/>
    <property type="project" value="UniProtKB-KW"/>
</dbReference>
<keyword evidence="12" id="KW-0624">Polysaccharide degradation</keyword>
<dbReference type="OrthoDB" id="5558646at2759"/>
<dbReference type="InterPro" id="IPR005103">
    <property type="entry name" value="AA9_LPMO"/>
</dbReference>
<gene>
    <name evidence="17" type="ORF">AJ80_02977</name>
</gene>
<dbReference type="InterPro" id="IPR049892">
    <property type="entry name" value="AA9"/>
</dbReference>
<evidence type="ECO:0000259" key="16">
    <source>
        <dbReference type="Pfam" id="PF03443"/>
    </source>
</evidence>
<evidence type="ECO:0000256" key="3">
    <source>
        <dbReference type="ARBA" id="ARBA00022525"/>
    </source>
</evidence>
<dbReference type="CDD" id="cd21175">
    <property type="entry name" value="LPMO_AA9"/>
    <property type="match status" value="1"/>
</dbReference>
<comment type="caution">
    <text evidence="17">The sequence shown here is derived from an EMBL/GenBank/DDBJ whole genome shotgun (WGS) entry which is preliminary data.</text>
</comment>
<keyword evidence="5" id="KW-0732">Signal</keyword>
<evidence type="ECO:0000256" key="13">
    <source>
        <dbReference type="ARBA" id="ARBA00044502"/>
    </source>
</evidence>
<protein>
    <recommendedName>
        <fullName evidence="15">lytic cellulose monooxygenase (C4-dehydrogenating)</fullName>
        <ecNumber evidence="15">1.14.99.56</ecNumber>
    </recommendedName>
</protein>
<reference evidence="17 18" key="1">
    <citation type="submission" date="2017-10" db="EMBL/GenBank/DDBJ databases">
        <title>Comparative genomics in systemic dimorphic fungi from Ajellomycetaceae.</title>
        <authorList>
            <person name="Munoz J.F."/>
            <person name="Mcewen J.G."/>
            <person name="Clay O.K."/>
            <person name="Cuomo C.A."/>
        </authorList>
    </citation>
    <scope>NUCLEOTIDE SEQUENCE [LARGE SCALE GENOMIC DNA]</scope>
    <source>
        <strain evidence="17 18">UAMH7299</strain>
    </source>
</reference>
<sequence>MNGQSTEDWQYVRQTANYKPSDNAGLLDVTSLALRCYELPDKAETQTATVAAGSTVGFTVMAEGSETLGIFHQGPLLFYMAKVPTGETAATWDGSGDVWFKIYDEGPIFGETVEWPSFVKTQVTVQIPPSLPSGEYLLRVEHIALHVAHRPSGAQFFLACAQLNVIDGGNGTPGPLVAFPGAYSGTDPGILIEIYLPPITSYTMPGPPIWDG</sequence>
<dbReference type="Pfam" id="PF03443">
    <property type="entry name" value="AA9"/>
    <property type="match status" value="1"/>
</dbReference>
<evidence type="ECO:0000256" key="11">
    <source>
        <dbReference type="ARBA" id="ARBA00023277"/>
    </source>
</evidence>
<comment type="similarity">
    <text evidence="13">Belongs to the polysaccharide monooxygenase AA9 family.</text>
</comment>
<evidence type="ECO:0000256" key="2">
    <source>
        <dbReference type="ARBA" id="ARBA00004613"/>
    </source>
</evidence>
<evidence type="ECO:0000313" key="17">
    <source>
        <dbReference type="EMBL" id="PGH22928.1"/>
    </source>
</evidence>
<keyword evidence="9" id="KW-0503">Monooxygenase</keyword>
<keyword evidence="10" id="KW-1015">Disulfide bond</keyword>
<dbReference type="EC" id="1.14.99.56" evidence="15"/>
<evidence type="ECO:0000256" key="7">
    <source>
        <dbReference type="ARBA" id="ARBA00023002"/>
    </source>
</evidence>
<evidence type="ECO:0000256" key="1">
    <source>
        <dbReference type="ARBA" id="ARBA00001973"/>
    </source>
</evidence>
<evidence type="ECO:0000256" key="9">
    <source>
        <dbReference type="ARBA" id="ARBA00023033"/>
    </source>
</evidence>
<evidence type="ECO:0000256" key="14">
    <source>
        <dbReference type="ARBA" id="ARBA00045077"/>
    </source>
</evidence>
<dbReference type="AlphaFoldDB" id="A0A2B7YPY8"/>
<keyword evidence="6" id="KW-0136">Cellulose degradation</keyword>
<keyword evidence="11" id="KW-0119">Carbohydrate metabolism</keyword>
<keyword evidence="18" id="KW-1185">Reference proteome</keyword>
<accession>A0A2B7YPY8</accession>
<keyword evidence="3" id="KW-0964">Secreted</keyword>
<dbReference type="EMBL" id="PDNA01000031">
    <property type="protein sequence ID" value="PGH22928.1"/>
    <property type="molecule type" value="Genomic_DNA"/>
</dbReference>
<name>A0A2B7YPY8_POLH7</name>
<dbReference type="Proteomes" id="UP000224634">
    <property type="component" value="Unassembled WGS sequence"/>
</dbReference>
<dbReference type="PANTHER" id="PTHR33353:SF10">
    <property type="entry name" value="ENDO-BETA-1,4-GLUCANASE D"/>
    <property type="match status" value="1"/>
</dbReference>
<keyword evidence="7" id="KW-0560">Oxidoreductase</keyword>
<comment type="subcellular location">
    <subcellularLocation>
        <location evidence="2">Secreted</location>
    </subcellularLocation>
</comment>
<comment type="cofactor">
    <cofactor evidence="1">
        <name>Cu(2+)</name>
        <dbReference type="ChEBI" id="CHEBI:29036"/>
    </cofactor>
</comment>
<dbReference type="GO" id="GO:0004497">
    <property type="term" value="F:monooxygenase activity"/>
    <property type="evidence" value="ECO:0007669"/>
    <property type="project" value="UniProtKB-KW"/>
</dbReference>
<dbReference type="GO" id="GO:0030245">
    <property type="term" value="P:cellulose catabolic process"/>
    <property type="evidence" value="ECO:0007669"/>
    <property type="project" value="UniProtKB-KW"/>
</dbReference>
<evidence type="ECO:0000256" key="8">
    <source>
        <dbReference type="ARBA" id="ARBA00023008"/>
    </source>
</evidence>